<proteinExistence type="predicted"/>
<accession>A0ABY7TLS2</accession>
<gene>
    <name evidence="2" type="ORF">PQ455_01540</name>
</gene>
<organism evidence="2 3">
    <name type="scientific">Sphingomonas naphthae</name>
    <dbReference type="NCBI Taxonomy" id="1813468"/>
    <lineage>
        <taxon>Bacteria</taxon>
        <taxon>Pseudomonadati</taxon>
        <taxon>Pseudomonadota</taxon>
        <taxon>Alphaproteobacteria</taxon>
        <taxon>Sphingomonadales</taxon>
        <taxon>Sphingomonadaceae</taxon>
        <taxon>Sphingomonas</taxon>
    </lineage>
</organism>
<evidence type="ECO:0000256" key="1">
    <source>
        <dbReference type="SAM" id="MobiDB-lite"/>
    </source>
</evidence>
<dbReference type="EMBL" id="CP117411">
    <property type="protein sequence ID" value="WCT73943.1"/>
    <property type="molecule type" value="Genomic_DNA"/>
</dbReference>
<evidence type="ECO:0000313" key="2">
    <source>
        <dbReference type="EMBL" id="WCT73943.1"/>
    </source>
</evidence>
<keyword evidence="3" id="KW-1185">Reference proteome</keyword>
<protein>
    <submittedName>
        <fullName evidence="2">Uncharacterized protein</fullName>
    </submittedName>
</protein>
<evidence type="ECO:0000313" key="3">
    <source>
        <dbReference type="Proteomes" id="UP001220395"/>
    </source>
</evidence>
<sequence length="178" mass="19011">MDDHGLWADGAARLPALTGEDRAAAVDALAAYDQAPRGTGPRKIAALVGAAAVAFPAQRVSDDEAAARIDLYQRQLADIDADILADAFSAAINANRFFPTIAEIREHAAKLPAPLRVVRAWRLRQILRAAPEPEAADPFDVDAANAEMEAMGSRIRFKPDGGTYRLPAAEPDQSREAA</sequence>
<dbReference type="Proteomes" id="UP001220395">
    <property type="component" value="Chromosome"/>
</dbReference>
<reference evidence="2 3" key="1">
    <citation type="submission" date="2023-02" db="EMBL/GenBank/DDBJ databases">
        <title>Genome sequence of Sphingomonas naphthae.</title>
        <authorList>
            <person name="Kim S."/>
            <person name="Heo J."/>
            <person name="Kwon S.-W."/>
        </authorList>
    </citation>
    <scope>NUCLEOTIDE SEQUENCE [LARGE SCALE GENOMIC DNA]</scope>
    <source>
        <strain evidence="2 3">KACC 18716</strain>
    </source>
</reference>
<name>A0ABY7TLS2_9SPHN</name>
<feature type="region of interest" description="Disordered" evidence="1">
    <location>
        <begin position="152"/>
        <end position="178"/>
    </location>
</feature>
<dbReference type="RefSeq" id="WP_273688593.1">
    <property type="nucleotide sequence ID" value="NZ_CP117411.1"/>
</dbReference>